<proteinExistence type="predicted"/>
<name>A0A0E9S2J0_ANGAN</name>
<dbReference type="EMBL" id="GBXM01073707">
    <property type="protein sequence ID" value="JAH34870.1"/>
    <property type="molecule type" value="Transcribed_RNA"/>
</dbReference>
<reference evidence="1" key="2">
    <citation type="journal article" date="2015" name="Fish Shellfish Immunol.">
        <title>Early steps in the European eel (Anguilla anguilla)-Vibrio vulnificus interaction in the gills: Role of the RtxA13 toxin.</title>
        <authorList>
            <person name="Callol A."/>
            <person name="Pajuelo D."/>
            <person name="Ebbesson L."/>
            <person name="Teles M."/>
            <person name="MacKenzie S."/>
            <person name="Amaro C."/>
        </authorList>
    </citation>
    <scope>NUCLEOTIDE SEQUENCE</scope>
</reference>
<sequence length="20" mass="2311">MISSTEYVCHCLARENLLLD</sequence>
<dbReference type="AlphaFoldDB" id="A0A0E9S2J0"/>
<protein>
    <submittedName>
        <fullName evidence="1">Uncharacterized protein</fullName>
    </submittedName>
</protein>
<organism evidence="1">
    <name type="scientific">Anguilla anguilla</name>
    <name type="common">European freshwater eel</name>
    <name type="synonym">Muraena anguilla</name>
    <dbReference type="NCBI Taxonomy" id="7936"/>
    <lineage>
        <taxon>Eukaryota</taxon>
        <taxon>Metazoa</taxon>
        <taxon>Chordata</taxon>
        <taxon>Craniata</taxon>
        <taxon>Vertebrata</taxon>
        <taxon>Euteleostomi</taxon>
        <taxon>Actinopterygii</taxon>
        <taxon>Neopterygii</taxon>
        <taxon>Teleostei</taxon>
        <taxon>Anguilliformes</taxon>
        <taxon>Anguillidae</taxon>
        <taxon>Anguilla</taxon>
    </lineage>
</organism>
<accession>A0A0E9S2J0</accession>
<reference evidence="1" key="1">
    <citation type="submission" date="2014-11" db="EMBL/GenBank/DDBJ databases">
        <authorList>
            <person name="Amaro Gonzalez C."/>
        </authorList>
    </citation>
    <scope>NUCLEOTIDE SEQUENCE</scope>
</reference>
<evidence type="ECO:0000313" key="1">
    <source>
        <dbReference type="EMBL" id="JAH34870.1"/>
    </source>
</evidence>